<evidence type="ECO:0000256" key="1">
    <source>
        <dbReference type="SAM" id="MobiDB-lite"/>
    </source>
</evidence>
<comment type="caution">
    <text evidence="2">The sequence shown here is derived from an EMBL/GenBank/DDBJ whole genome shotgun (WGS) entry which is preliminary data.</text>
</comment>
<evidence type="ECO:0000313" key="3">
    <source>
        <dbReference type="Proteomes" id="UP000569914"/>
    </source>
</evidence>
<sequence>MTDTTNDPTDPLEIARRIVAREEQHRQSVYEADLAMADLSEVVSEEEYEQAYDAYRRRLDQAERRLQEQAQKDLATSVTPDQPAPAADRGNRDQSGYRLATDAEAMAGILAAVEAGEMSVYVSEKETRAELAAALADVHEAMARAAAVEKAGRVGAGYEAVTSPFEWRLWRTMTHAIAAVDRMIELDPALDHPILANVKVGDDRTAEVAELDDTERDALLVPAHVAAGKAAERAQVLLDRLTADYGHTEQEEAVWAEVDERLDRIAGTLRVNSGELAWPAFRAMVRTDWEHEAAERAELAATYDQLSAAGRAEALSLGIAGHDAAANAERRDLAQRLQVEHSQRNKAYFTGQTAERPISPPFGLRLIVKHEGDLAAVIADDAINGDLITALTLASPGEERDRGWSPRPDDLDRLAEERGRLADQLGLESQDTAEAGEEYSAADRLEAHALEPVSQEGRDRLVATPYGPGRIEEAFYGYGLDADASTPVEGYRVVVAASGAEKLIKAEHVSTDPAEIAKSGLQARYSDGSPVRVTADGLILAEDEVCNDDWDRDYWYRIPQRNTDARQTLAASLFEADTALGRAEEIEDQLREAAGYDEVNSEFALDIDFARGDVQRAIAEQRLIEGTPGATAQASAEADAAGDQRPAIDTAAAAERAVTAPAVDSELGEGGHSLGAHRDADTALSRARSAFDLLRGTDDAYAEWDRTDATPTNVDLLGELIGSAQAMTRSNLDDLQTPGIDDRIRADWKDQDEATLGLAPEYADDARFDDDSWWSEPDAEAAAEIDRLLAVVSRGEGAQHRREAMPPDAPNHDPWRDLRTAPAANAGDSTATPTAEHHDGGQDVDDDAVDTGAVDAVHVPATISDQAQVILSSDEIRLVRGLLSGYRARELAQVENDEDGEFDYYDREVFYENAHRAELIENRLAAADLELREARAEAIAESHKSGPSKDLIRRLEQIAAAARSEGDVVRAEGTEAVLSDLHAGYPSEVAYERSRERDLAAPGGDRDPRPAGNSADHPAQDVAPDFERQPLDEPPDETAVAVHRAGQAVHDLQQRQTEDHRRTAAERARHDEDLVRWHQQDQQQHAAIERTDSQPVLDRADYDDR</sequence>
<feature type="region of interest" description="Disordered" evidence="1">
    <location>
        <begin position="988"/>
        <end position="1105"/>
    </location>
</feature>
<gene>
    <name evidence="2" type="ORF">BKA15_005577</name>
</gene>
<feature type="compositionally biased region" description="Basic and acidic residues" evidence="1">
    <location>
        <begin position="1087"/>
        <end position="1105"/>
    </location>
</feature>
<name>A0A7Y9LEW5_9ACTN</name>
<protein>
    <submittedName>
        <fullName evidence="2">Uncharacterized protein</fullName>
    </submittedName>
</protein>
<feature type="compositionally biased region" description="Basic and acidic residues" evidence="1">
    <location>
        <begin position="1052"/>
        <end position="1079"/>
    </location>
</feature>
<feature type="region of interest" description="Disordered" evidence="1">
    <location>
        <begin position="64"/>
        <end position="94"/>
    </location>
</feature>
<keyword evidence="3" id="KW-1185">Reference proteome</keyword>
<dbReference type="EMBL" id="JACCBU010000001">
    <property type="protein sequence ID" value="NYE74248.1"/>
    <property type="molecule type" value="Genomic_DNA"/>
</dbReference>
<feature type="compositionally biased region" description="Basic and acidic residues" evidence="1">
    <location>
        <begin position="797"/>
        <end position="819"/>
    </location>
</feature>
<feature type="compositionally biased region" description="Basic and acidic residues" evidence="1">
    <location>
        <begin position="990"/>
        <end position="1009"/>
    </location>
</feature>
<dbReference type="Proteomes" id="UP000569914">
    <property type="component" value="Unassembled WGS sequence"/>
</dbReference>
<evidence type="ECO:0000313" key="2">
    <source>
        <dbReference type="EMBL" id="NYE74248.1"/>
    </source>
</evidence>
<dbReference type="AlphaFoldDB" id="A0A7Y9LEW5"/>
<feature type="region of interest" description="Disordered" evidence="1">
    <location>
        <begin position="794"/>
        <end position="848"/>
    </location>
</feature>
<accession>A0A7Y9LEW5</accession>
<proteinExistence type="predicted"/>
<dbReference type="RefSeq" id="WP_179756418.1">
    <property type="nucleotide sequence ID" value="NZ_JACCBU010000001.1"/>
</dbReference>
<reference evidence="2 3" key="1">
    <citation type="submission" date="2020-07" db="EMBL/GenBank/DDBJ databases">
        <title>Sequencing the genomes of 1000 actinobacteria strains.</title>
        <authorList>
            <person name="Klenk H.-P."/>
        </authorList>
    </citation>
    <scope>NUCLEOTIDE SEQUENCE [LARGE SCALE GENOMIC DNA]</scope>
    <source>
        <strain evidence="2 3">DSM 22083</strain>
    </source>
</reference>
<organism evidence="2 3">
    <name type="scientific">Microlunatus parietis</name>
    <dbReference type="NCBI Taxonomy" id="682979"/>
    <lineage>
        <taxon>Bacteria</taxon>
        <taxon>Bacillati</taxon>
        <taxon>Actinomycetota</taxon>
        <taxon>Actinomycetes</taxon>
        <taxon>Propionibacteriales</taxon>
        <taxon>Propionibacteriaceae</taxon>
        <taxon>Microlunatus</taxon>
    </lineage>
</organism>